<protein>
    <recommendedName>
        <fullName evidence="3">Lipoprotein</fullName>
    </recommendedName>
</protein>
<sequence>MRRPMERYRNVVLTKARLVSIVAGIALLTGCSSDLVTPATVLMASAAVVINEDKTPGDILASAVTGQDCDTIRKSRDKGPLCRPPQEEVIEAPVYCYRTLGKIDCFRSPDPYGYDQPEVN</sequence>
<gene>
    <name evidence="1" type="ORF">HH303_07415</name>
</gene>
<dbReference type="Proteomes" id="UP000539372">
    <property type="component" value="Unassembled WGS sequence"/>
</dbReference>
<evidence type="ECO:0000313" key="2">
    <source>
        <dbReference type="Proteomes" id="UP000539372"/>
    </source>
</evidence>
<comment type="caution">
    <text evidence="1">The sequence shown here is derived from an EMBL/GenBank/DDBJ whole genome shotgun (WGS) entry which is preliminary data.</text>
</comment>
<evidence type="ECO:0008006" key="3">
    <source>
        <dbReference type="Google" id="ProtNLM"/>
    </source>
</evidence>
<dbReference type="AlphaFoldDB" id="A0A7Y0HDY1"/>
<accession>A0A7Y0HDY1</accession>
<name>A0A7Y0HDY1_9PROT</name>
<evidence type="ECO:0000313" key="1">
    <source>
        <dbReference type="EMBL" id="NMM44301.1"/>
    </source>
</evidence>
<dbReference type="RefSeq" id="WP_169624593.1">
    <property type="nucleotide sequence ID" value="NZ_JABBNT010000002.1"/>
</dbReference>
<dbReference type="EMBL" id="JABBNT010000002">
    <property type="protein sequence ID" value="NMM44301.1"/>
    <property type="molecule type" value="Genomic_DNA"/>
</dbReference>
<reference evidence="1 2" key="1">
    <citation type="submission" date="2020-04" db="EMBL/GenBank/DDBJ databases">
        <title>Rhodospirillaceae bacterium KN72 isolated from deep sea.</title>
        <authorList>
            <person name="Zhang D.-C."/>
        </authorList>
    </citation>
    <scope>NUCLEOTIDE SEQUENCE [LARGE SCALE GENOMIC DNA]</scope>
    <source>
        <strain evidence="1 2">KN72</strain>
    </source>
</reference>
<keyword evidence="2" id="KW-1185">Reference proteome</keyword>
<organism evidence="1 2">
    <name type="scientific">Pacificispira spongiicola</name>
    <dbReference type="NCBI Taxonomy" id="2729598"/>
    <lineage>
        <taxon>Bacteria</taxon>
        <taxon>Pseudomonadati</taxon>
        <taxon>Pseudomonadota</taxon>
        <taxon>Alphaproteobacteria</taxon>
        <taxon>Rhodospirillales</taxon>
        <taxon>Rhodospirillaceae</taxon>
        <taxon>Pacificispira</taxon>
    </lineage>
</organism>
<proteinExistence type="predicted"/>
<dbReference type="PROSITE" id="PS51257">
    <property type="entry name" value="PROKAR_LIPOPROTEIN"/>
    <property type="match status" value="1"/>
</dbReference>